<dbReference type="Pfam" id="PF18713">
    <property type="entry name" value="DUF5645"/>
    <property type="match status" value="1"/>
</dbReference>
<evidence type="ECO:0000313" key="3">
    <source>
        <dbReference type="EMBL" id="CAD7203228.1"/>
    </source>
</evidence>
<protein>
    <recommendedName>
        <fullName evidence="4">N-acetyltransferase domain-containing protein</fullName>
    </recommendedName>
</protein>
<dbReference type="GO" id="GO:0016747">
    <property type="term" value="F:acyltransferase activity, transferring groups other than amino-acyl groups"/>
    <property type="evidence" value="ECO:0007669"/>
    <property type="project" value="InterPro"/>
</dbReference>
<dbReference type="EMBL" id="OA570339">
    <property type="protein sequence ID" value="CAD7203228.1"/>
    <property type="molecule type" value="Genomic_DNA"/>
</dbReference>
<dbReference type="PANTHER" id="PTHR20958">
    <property type="entry name" value="GLYCINE N-ACYLTRANSFERASE-LIKE PROTEIN"/>
    <property type="match status" value="1"/>
</dbReference>
<reference evidence="3" key="1">
    <citation type="submission" date="2020-11" db="EMBL/GenBank/DDBJ databases">
        <authorList>
            <person name="Tran Van P."/>
        </authorList>
    </citation>
    <scope>NUCLEOTIDE SEQUENCE</scope>
</reference>
<dbReference type="InterPro" id="IPR013653">
    <property type="entry name" value="GCN5-like_dom"/>
</dbReference>
<dbReference type="SUPFAM" id="SSF55729">
    <property type="entry name" value="Acyl-CoA N-acyltransferases (Nat)"/>
    <property type="match status" value="1"/>
</dbReference>
<sequence>MEQNRMEGDILQQQVEGDILQQVDRDDITNVLDVLKTDLPQSVTIYNFIKVHLDWKEKNPESDFKLYCPNGSWKNGTVVCIVECGWYGIAVHTLEPSCQELANALTHTQLIQWGRKGLCFPFVHERFYTAVKKVLTSKVEGEIVSTHNTTYWMHQDRAAELQATWPGEVYVSPLDISHAAILIELSYSAGLFLNNGDGKPVCWALQADYGIGMLHTTDPHLRKGYARILMKYMFNMLGKRGLAVNLCVVDGNLPSHRLFHSLGCEEVCKCVFLTRPYHHSSPSRKISIERLDKRESLYALQQPIKRQGLNMPHIVFQLRHVRTTRIYDVVGAETEGSPQWGMVWDHILLGRDELGVRFSRQNLPASCLHQSGKFCFVEDELS</sequence>
<dbReference type="PANTHER" id="PTHR20958:SF6">
    <property type="entry name" value="GLYCINE N-ACYLTRANSFERASE-LIKE PROTEIN"/>
    <property type="match status" value="1"/>
</dbReference>
<dbReference type="AlphaFoldDB" id="A0A7R8VR41"/>
<feature type="domain" description="DUF5645" evidence="2">
    <location>
        <begin position="19"/>
        <end position="134"/>
    </location>
</feature>
<evidence type="ECO:0008006" key="4">
    <source>
        <dbReference type="Google" id="ProtNLM"/>
    </source>
</evidence>
<proteinExistence type="predicted"/>
<dbReference type="Gene3D" id="3.40.630.30">
    <property type="match status" value="2"/>
</dbReference>
<dbReference type="InterPro" id="IPR053225">
    <property type="entry name" value="Acyl-CoA_N-acyltransferase"/>
</dbReference>
<evidence type="ECO:0000259" key="1">
    <source>
        <dbReference type="Pfam" id="PF08445"/>
    </source>
</evidence>
<dbReference type="InterPro" id="IPR041506">
    <property type="entry name" value="DUF5645"/>
</dbReference>
<accession>A0A7R8VR41</accession>
<name>A0A7R8VR41_TIMDO</name>
<evidence type="ECO:0000259" key="2">
    <source>
        <dbReference type="Pfam" id="PF18713"/>
    </source>
</evidence>
<organism evidence="3">
    <name type="scientific">Timema douglasi</name>
    <name type="common">Walking stick</name>
    <dbReference type="NCBI Taxonomy" id="61478"/>
    <lineage>
        <taxon>Eukaryota</taxon>
        <taxon>Metazoa</taxon>
        <taxon>Ecdysozoa</taxon>
        <taxon>Arthropoda</taxon>
        <taxon>Hexapoda</taxon>
        <taxon>Insecta</taxon>
        <taxon>Pterygota</taxon>
        <taxon>Neoptera</taxon>
        <taxon>Polyneoptera</taxon>
        <taxon>Phasmatodea</taxon>
        <taxon>Timematodea</taxon>
        <taxon>Timematoidea</taxon>
        <taxon>Timematidae</taxon>
        <taxon>Timema</taxon>
    </lineage>
</organism>
<dbReference type="Pfam" id="PF08445">
    <property type="entry name" value="FR47"/>
    <property type="match status" value="1"/>
</dbReference>
<gene>
    <name evidence="3" type="ORF">TDIB3V08_LOCUS9401</name>
</gene>
<feature type="domain" description="GCN5-related N-acetyltransferase Rv2170-like" evidence="1">
    <location>
        <begin position="190"/>
        <end position="272"/>
    </location>
</feature>
<dbReference type="InterPro" id="IPR016181">
    <property type="entry name" value="Acyl_CoA_acyltransferase"/>
</dbReference>